<sequence length="1126" mass="125773">MSDNPSNFASTLASGIQDVAALLPLLGTDQCERHAGEALLKGYLYAAILPASIFGSLGLVKAAFAVWLASITYPFFGGRWLDDAGFSTPGSVSSMVTISKGTGRYGAEVAVEKLLKEQNISDIQLVKEFKISDGRGARISGDTPPSPDSRWWTKIVSLVPRWNTMLVISSFLSAILSIAPYLYLMSDSWNQPLSWVFPLLRSFGSFLCVVAIQLALQLRIHRLANLSLEWQKIRQKYRFEDTMTSTEQPVLEQRICDRLNLQPNSPLKVLGRLLLKPCFSFPSRSTERSNDPENAGQGPEPLPHPETVRAPQEQTGNKGKKEQTSQSLQLTEVERTNLEGLLAPDWTLMLYQAALAVGMGMIVTGYVGCFSLVGQTQVENGPYVWFGLETALSLLRILVWGSNPNWDDGTGLSMLLELHEMPESGGPEDHYLHITSPHDSYDHRIVLSSGSYISSPQPFIAHNEESFLGMVTPWVGPLRPLGSDTVTLFYSILPKGDSKSLYTTVYFADLRPTLTFSVNNSQSIFSSSFETNLITRAVQVTILDRVLKNVDSFIDSPLYGQIVDHCRYLSTRLFCRQRVDNLAVKWNVLSPTLSEGAPGHGTNPVPVQPLSEYDKRYQALRKAWKDKSSYCQAREATLEYLSDTGYRWIVEIDDLPASCVYEILFLMESVILEVHLWHEEAELAEKNDLFPQQILPECIRSMISRMSAEHSRAVGRYGRYEWSLALTRDMTRTSGSLQQSLLQLRESRLLQAHARNIRRHISETLIIANLDTVRKLGHYLSKLVPQLAWNPRYMQGYERQQRLDEIANIAAKTPMMDSIPTPKQKLTMLFYLWIIRLKGILSTDSGGAGGAENSDNPRRESSDPGGSGINEAEEKAVATSAHDETLQKILNSDTLTTLIFNKGSANYLNNETRVAINNCVKSATNIICLAGGLEDCKTQHCQSVLANRQAWRMKVWGQPSFVYQVGFEGRGQEHVQAKGDHIRFYDTGRCFALFYCPGPGVLKITFDVHRKSDPFKIEATLVSDVNGGKGCELVNKFPVQQKKEELELEHVTLSFSKVPLGTGSISIEGTLEWKIQGLVKMELVPETNNDENAVEKKDVVETGDNWSLDDLDQSDEQGDWPDANKT</sequence>
<keyword evidence="2" id="KW-1133">Transmembrane helix</keyword>
<feature type="compositionally biased region" description="Acidic residues" evidence="1">
    <location>
        <begin position="1107"/>
        <end position="1119"/>
    </location>
</feature>
<feature type="transmembrane region" description="Helical" evidence="2">
    <location>
        <begin position="348"/>
        <end position="368"/>
    </location>
</feature>
<dbReference type="EMBL" id="JAYKXP010000002">
    <property type="protein sequence ID" value="KAK7060852.1"/>
    <property type="molecule type" value="Genomic_DNA"/>
</dbReference>
<protein>
    <submittedName>
        <fullName evidence="3">Uncharacterized protein</fullName>
    </submittedName>
</protein>
<accession>A0AAW0E9L1</accession>
<dbReference type="Proteomes" id="UP001383192">
    <property type="component" value="Unassembled WGS sequence"/>
</dbReference>
<evidence type="ECO:0000313" key="3">
    <source>
        <dbReference type="EMBL" id="KAK7060852.1"/>
    </source>
</evidence>
<evidence type="ECO:0000256" key="1">
    <source>
        <dbReference type="SAM" id="MobiDB-lite"/>
    </source>
</evidence>
<feature type="region of interest" description="Disordered" evidence="1">
    <location>
        <begin position="845"/>
        <end position="877"/>
    </location>
</feature>
<keyword evidence="4" id="KW-1185">Reference proteome</keyword>
<comment type="caution">
    <text evidence="3">The sequence shown here is derived from an EMBL/GenBank/DDBJ whole genome shotgun (WGS) entry which is preliminary data.</text>
</comment>
<keyword evidence="2" id="KW-0812">Transmembrane</keyword>
<feature type="transmembrane region" description="Helical" evidence="2">
    <location>
        <begin position="164"/>
        <end position="183"/>
    </location>
</feature>
<evidence type="ECO:0000256" key="2">
    <source>
        <dbReference type="SAM" id="Phobius"/>
    </source>
</evidence>
<reference evidence="3 4" key="1">
    <citation type="submission" date="2024-01" db="EMBL/GenBank/DDBJ databases">
        <title>A draft genome for a cacao thread blight-causing isolate of Paramarasmius palmivorus.</title>
        <authorList>
            <person name="Baruah I.K."/>
            <person name="Bukari Y."/>
            <person name="Amoako-Attah I."/>
            <person name="Meinhardt L.W."/>
            <person name="Bailey B.A."/>
            <person name="Cohen S.P."/>
        </authorList>
    </citation>
    <scope>NUCLEOTIDE SEQUENCE [LARGE SCALE GENOMIC DNA]</scope>
    <source>
        <strain evidence="3 4">GH-12</strain>
    </source>
</reference>
<name>A0AAW0E9L1_9AGAR</name>
<gene>
    <name evidence="3" type="ORF">VNI00_000585</name>
</gene>
<feature type="region of interest" description="Disordered" evidence="1">
    <location>
        <begin position="1089"/>
        <end position="1126"/>
    </location>
</feature>
<proteinExistence type="predicted"/>
<dbReference type="AlphaFoldDB" id="A0AAW0E9L1"/>
<evidence type="ECO:0000313" key="4">
    <source>
        <dbReference type="Proteomes" id="UP001383192"/>
    </source>
</evidence>
<feature type="transmembrane region" description="Helical" evidence="2">
    <location>
        <begin position="195"/>
        <end position="216"/>
    </location>
</feature>
<feature type="region of interest" description="Disordered" evidence="1">
    <location>
        <begin position="283"/>
        <end position="331"/>
    </location>
</feature>
<keyword evidence="2" id="KW-0472">Membrane</keyword>
<feature type="transmembrane region" description="Helical" evidence="2">
    <location>
        <begin position="43"/>
        <end position="69"/>
    </location>
</feature>
<organism evidence="3 4">
    <name type="scientific">Paramarasmius palmivorus</name>
    <dbReference type="NCBI Taxonomy" id="297713"/>
    <lineage>
        <taxon>Eukaryota</taxon>
        <taxon>Fungi</taxon>
        <taxon>Dikarya</taxon>
        <taxon>Basidiomycota</taxon>
        <taxon>Agaricomycotina</taxon>
        <taxon>Agaricomycetes</taxon>
        <taxon>Agaricomycetidae</taxon>
        <taxon>Agaricales</taxon>
        <taxon>Marasmiineae</taxon>
        <taxon>Marasmiaceae</taxon>
        <taxon>Paramarasmius</taxon>
    </lineage>
</organism>